<dbReference type="Pfam" id="PF00400">
    <property type="entry name" value="WD40"/>
    <property type="match status" value="3"/>
</dbReference>
<comment type="subcellular location">
    <subcellularLocation>
        <location evidence="1">Nucleus</location>
        <location evidence="1">Nucleolus</location>
    </subcellularLocation>
</comment>
<dbReference type="PROSITE" id="PS00678">
    <property type="entry name" value="WD_REPEATS_1"/>
    <property type="match status" value="1"/>
</dbReference>
<dbReference type="Gene3D" id="2.130.10.10">
    <property type="entry name" value="YVTN repeat-like/Quinoprotein amine dehydrogenase"/>
    <property type="match status" value="1"/>
</dbReference>
<dbReference type="GO" id="GO:0006364">
    <property type="term" value="P:rRNA processing"/>
    <property type="evidence" value="ECO:0007669"/>
    <property type="project" value="UniProtKB-KW"/>
</dbReference>
<organism evidence="9">
    <name type="scientific">Rhodosorus marinus</name>
    <dbReference type="NCBI Taxonomy" id="101924"/>
    <lineage>
        <taxon>Eukaryota</taxon>
        <taxon>Rhodophyta</taxon>
        <taxon>Stylonematophyceae</taxon>
        <taxon>Stylonematales</taxon>
        <taxon>Stylonemataceae</taxon>
        <taxon>Rhodosorus</taxon>
    </lineage>
</organism>
<accession>A0A7S2ZUG8</accession>
<dbReference type="InterPro" id="IPR015943">
    <property type="entry name" value="WD40/YVTN_repeat-like_dom_sf"/>
</dbReference>
<evidence type="ECO:0000256" key="7">
    <source>
        <dbReference type="SAM" id="MobiDB-lite"/>
    </source>
</evidence>
<feature type="repeat" description="WD" evidence="6">
    <location>
        <begin position="245"/>
        <end position="286"/>
    </location>
</feature>
<dbReference type="Pfam" id="PF09384">
    <property type="entry name" value="UTP15_C"/>
    <property type="match status" value="1"/>
</dbReference>
<sequence length="533" mass="58994">MAQEFLPVVPKRHPGLPLRTTNEARYWARYQLREDFELPGSVSHVEFSPTAPYDLAIVAGARVTIVDGKTNKVNRVIGSFKDVAYSGSFKHDGRLLCAGSADGVLQVFDVQKRATLRSLRGHSGAIRTSQFSMDGLRVLTGSDDKTVKLWDLPTGREMAELGGHEDYVRAQSRVKVSPHLWATGCYDHKLRLFDLRTQKAIFTLNHDYPVEAVLIPPGGGLAISAGGQEVRVFELFAGGRILQRLSNHAKAVTCLALDATETRLLTGGLDEQVKVHDLNTFEVGASIHFKGQLLSVGASPDKSRLAAGLASGKCTVKLIDKKSVAMGLDWAGESLADRRKSEETRLFREISRGQQKEHKRQPRPGSLRYFLRGKNEGPTAGDVVIGEKTRLKRKSYDMYLRKFMYGAALDEALTKKRIDVTAAVIEDLIQREGLRIALSNRSPERLIPVLQCLERNVSDPRYAELMLVVSNMVLDLYSKVVGRWVEVDTALARVHRAVQRETQAKNDLMCLVGMMELAIGTPAADPIQVLDNA</sequence>
<keyword evidence="3 6" id="KW-0853">WD repeat</keyword>
<protein>
    <recommendedName>
        <fullName evidence="8">U3 small nucleolar RNA-associated protein 15 C-terminal domain-containing protein</fullName>
    </recommendedName>
</protein>
<feature type="domain" description="U3 small nucleolar RNA-associated protein 15 C-terminal" evidence="8">
    <location>
        <begin position="378"/>
        <end position="517"/>
    </location>
</feature>
<evidence type="ECO:0000256" key="5">
    <source>
        <dbReference type="ARBA" id="ARBA00023242"/>
    </source>
</evidence>
<keyword evidence="5" id="KW-0539">Nucleus</keyword>
<dbReference type="CDD" id="cd00200">
    <property type="entry name" value="WD40"/>
    <property type="match status" value="1"/>
</dbReference>
<evidence type="ECO:0000259" key="8">
    <source>
        <dbReference type="Pfam" id="PF09384"/>
    </source>
</evidence>
<gene>
    <name evidence="9" type="ORF">RMAR00112_LOCUS16816</name>
</gene>
<feature type="repeat" description="WD" evidence="6">
    <location>
        <begin position="119"/>
        <end position="160"/>
    </location>
</feature>
<dbReference type="InterPro" id="IPR018983">
    <property type="entry name" value="U3_snoRNA-assocProt_15_C"/>
</dbReference>
<dbReference type="EMBL" id="HBHW01022005">
    <property type="protein sequence ID" value="CAE0048819.1"/>
    <property type="molecule type" value="Transcribed_RNA"/>
</dbReference>
<dbReference type="PROSITE" id="PS50082">
    <property type="entry name" value="WD_REPEATS_2"/>
    <property type="match status" value="2"/>
</dbReference>
<dbReference type="InterPro" id="IPR036322">
    <property type="entry name" value="WD40_repeat_dom_sf"/>
</dbReference>
<feature type="region of interest" description="Disordered" evidence="7">
    <location>
        <begin position="350"/>
        <end position="374"/>
    </location>
</feature>
<evidence type="ECO:0000256" key="2">
    <source>
        <dbReference type="ARBA" id="ARBA00022552"/>
    </source>
</evidence>
<evidence type="ECO:0000256" key="3">
    <source>
        <dbReference type="ARBA" id="ARBA00022574"/>
    </source>
</evidence>
<dbReference type="GO" id="GO:0005730">
    <property type="term" value="C:nucleolus"/>
    <property type="evidence" value="ECO:0007669"/>
    <property type="project" value="UniProtKB-SubCell"/>
</dbReference>
<keyword evidence="2" id="KW-0698">rRNA processing</keyword>
<reference evidence="9" key="1">
    <citation type="submission" date="2021-01" db="EMBL/GenBank/DDBJ databases">
        <authorList>
            <person name="Corre E."/>
            <person name="Pelletier E."/>
            <person name="Niang G."/>
            <person name="Scheremetjew M."/>
            <person name="Finn R."/>
            <person name="Kale V."/>
            <person name="Holt S."/>
            <person name="Cochrane G."/>
            <person name="Meng A."/>
            <person name="Brown T."/>
            <person name="Cohen L."/>
        </authorList>
    </citation>
    <scope>NUCLEOTIDE SEQUENCE</scope>
    <source>
        <strain evidence="9">CCMP 769</strain>
    </source>
</reference>
<evidence type="ECO:0000256" key="4">
    <source>
        <dbReference type="ARBA" id="ARBA00022737"/>
    </source>
</evidence>
<dbReference type="InterPro" id="IPR001680">
    <property type="entry name" value="WD40_rpt"/>
</dbReference>
<dbReference type="SMART" id="SM00320">
    <property type="entry name" value="WD40"/>
    <property type="match status" value="6"/>
</dbReference>
<dbReference type="PROSITE" id="PS50294">
    <property type="entry name" value="WD_REPEATS_REGION"/>
    <property type="match status" value="1"/>
</dbReference>
<dbReference type="PANTHER" id="PTHR19924">
    <property type="entry name" value="UTP15 U3 SMALL NUCLEOLAR RNA-ASSOCIATED PROTEIN 15 FAMILY MEMBER"/>
    <property type="match status" value="1"/>
</dbReference>
<keyword evidence="4" id="KW-0677">Repeat</keyword>
<dbReference type="SUPFAM" id="SSF50978">
    <property type="entry name" value="WD40 repeat-like"/>
    <property type="match status" value="1"/>
</dbReference>
<dbReference type="PANTHER" id="PTHR19924:SF26">
    <property type="entry name" value="U3 SMALL NUCLEOLAR RNA-ASSOCIATED PROTEIN 15 HOMOLOG"/>
    <property type="match status" value="1"/>
</dbReference>
<evidence type="ECO:0000256" key="6">
    <source>
        <dbReference type="PROSITE-ProRule" id="PRU00221"/>
    </source>
</evidence>
<dbReference type="GO" id="GO:0045943">
    <property type="term" value="P:positive regulation of transcription by RNA polymerase I"/>
    <property type="evidence" value="ECO:0007669"/>
    <property type="project" value="TreeGrafter"/>
</dbReference>
<evidence type="ECO:0000313" key="9">
    <source>
        <dbReference type="EMBL" id="CAE0048819.1"/>
    </source>
</evidence>
<name>A0A7S2ZUG8_9RHOD</name>
<proteinExistence type="predicted"/>
<evidence type="ECO:0000256" key="1">
    <source>
        <dbReference type="ARBA" id="ARBA00004604"/>
    </source>
</evidence>
<dbReference type="InterPro" id="IPR019775">
    <property type="entry name" value="WD40_repeat_CS"/>
</dbReference>
<dbReference type="AlphaFoldDB" id="A0A7S2ZUG8"/>